<keyword evidence="2" id="KW-0012">Acyltransferase</keyword>
<evidence type="ECO:0000313" key="6">
    <source>
        <dbReference type="Proteomes" id="UP001500426"/>
    </source>
</evidence>
<dbReference type="Pfam" id="PF08545">
    <property type="entry name" value="ACP_syn_III"/>
    <property type="match status" value="1"/>
</dbReference>
<sequence>MNIKITGSGSYIPTEIVTNKDFSNHVFLNEDGTPFPLPNEVITEKFYGITGIEERRYASDDLLTSDIAFIAAKKAIEDSKIDPETLDYIIFAHNFGNQKKGAIQADLLPSLATRVKHNLRIKNPKCVAYDMLFGCPGWVEGVIQATAFIKAGMAKKCLVIGAETLSRVTDPHDRDSMIYSDGAGATIIEAVDGEAEGILAHESATYAYDEASYLFFGNSFNKDHDPDVRYIKMHGRKIYEFALSNVPKAMKECLDKTGIDINQVKKILIHQANEKMDEAIIQRFYKLYGQTPPEGIMPMSIHKLGNSSVATVPTLYDSLIKGKIENQEIHKGDVILFASVGAGMNINAIVYRM</sequence>
<accession>A0ABP7UIQ6</accession>
<dbReference type="CDD" id="cd00830">
    <property type="entry name" value="KAS_III"/>
    <property type="match status" value="1"/>
</dbReference>
<dbReference type="Proteomes" id="UP001500426">
    <property type="component" value="Unassembled WGS sequence"/>
</dbReference>
<protein>
    <submittedName>
        <fullName evidence="5">Ketoacyl-ACP synthase III</fullName>
    </submittedName>
</protein>
<evidence type="ECO:0000259" key="4">
    <source>
        <dbReference type="Pfam" id="PF08545"/>
    </source>
</evidence>
<evidence type="ECO:0000313" key="5">
    <source>
        <dbReference type="EMBL" id="GAA4044481.1"/>
    </source>
</evidence>
<name>A0ABP7UIQ6_9FLAO</name>
<dbReference type="InterPro" id="IPR013751">
    <property type="entry name" value="ACP_syn_III_N"/>
</dbReference>
<gene>
    <name evidence="5" type="ORF">GCM10022388_07160</name>
</gene>
<dbReference type="PANTHER" id="PTHR34069">
    <property type="entry name" value="3-OXOACYL-[ACYL-CARRIER-PROTEIN] SYNTHASE 3"/>
    <property type="match status" value="1"/>
</dbReference>
<evidence type="ECO:0000256" key="2">
    <source>
        <dbReference type="ARBA" id="ARBA00023315"/>
    </source>
</evidence>
<dbReference type="EMBL" id="BAABCS010000005">
    <property type="protein sequence ID" value="GAA4044481.1"/>
    <property type="molecule type" value="Genomic_DNA"/>
</dbReference>
<dbReference type="InterPro" id="IPR013747">
    <property type="entry name" value="ACP_syn_III_C"/>
</dbReference>
<organism evidence="5 6">
    <name type="scientific">Flavobacterium chungnamense</name>
    <dbReference type="NCBI Taxonomy" id="706182"/>
    <lineage>
        <taxon>Bacteria</taxon>
        <taxon>Pseudomonadati</taxon>
        <taxon>Bacteroidota</taxon>
        <taxon>Flavobacteriia</taxon>
        <taxon>Flavobacteriales</taxon>
        <taxon>Flavobacteriaceae</taxon>
        <taxon>Flavobacterium</taxon>
    </lineage>
</organism>
<dbReference type="InterPro" id="IPR016039">
    <property type="entry name" value="Thiolase-like"/>
</dbReference>
<proteinExistence type="predicted"/>
<reference evidence="6" key="1">
    <citation type="journal article" date="2019" name="Int. J. Syst. Evol. Microbiol.">
        <title>The Global Catalogue of Microorganisms (GCM) 10K type strain sequencing project: providing services to taxonomists for standard genome sequencing and annotation.</title>
        <authorList>
            <consortium name="The Broad Institute Genomics Platform"/>
            <consortium name="The Broad Institute Genome Sequencing Center for Infectious Disease"/>
            <person name="Wu L."/>
            <person name="Ma J."/>
        </authorList>
    </citation>
    <scope>NUCLEOTIDE SEQUENCE [LARGE SCALE GENOMIC DNA]</scope>
    <source>
        <strain evidence="6">JCM 17068</strain>
    </source>
</reference>
<evidence type="ECO:0000259" key="3">
    <source>
        <dbReference type="Pfam" id="PF08541"/>
    </source>
</evidence>
<dbReference type="RefSeq" id="WP_345090805.1">
    <property type="nucleotide sequence ID" value="NZ_BAABCS010000005.1"/>
</dbReference>
<dbReference type="SUPFAM" id="SSF53901">
    <property type="entry name" value="Thiolase-like"/>
    <property type="match status" value="1"/>
</dbReference>
<feature type="domain" description="Beta-ketoacyl-[acyl-carrier-protein] synthase III N-terminal" evidence="4">
    <location>
        <begin position="129"/>
        <end position="203"/>
    </location>
</feature>
<dbReference type="PANTHER" id="PTHR34069:SF2">
    <property type="entry name" value="BETA-KETOACYL-[ACYL-CARRIER-PROTEIN] SYNTHASE III"/>
    <property type="match status" value="1"/>
</dbReference>
<evidence type="ECO:0000256" key="1">
    <source>
        <dbReference type="ARBA" id="ARBA00022679"/>
    </source>
</evidence>
<keyword evidence="6" id="KW-1185">Reference proteome</keyword>
<dbReference type="Pfam" id="PF08541">
    <property type="entry name" value="ACP_syn_III_C"/>
    <property type="match status" value="1"/>
</dbReference>
<feature type="domain" description="Beta-ketoacyl-[acyl-carrier-protein] synthase III C-terminal" evidence="3">
    <location>
        <begin position="254"/>
        <end position="352"/>
    </location>
</feature>
<keyword evidence="1" id="KW-0808">Transferase</keyword>
<comment type="caution">
    <text evidence="5">The sequence shown here is derived from an EMBL/GenBank/DDBJ whole genome shotgun (WGS) entry which is preliminary data.</text>
</comment>
<dbReference type="Gene3D" id="3.40.47.10">
    <property type="match status" value="2"/>
</dbReference>